<sequence length="591" mass="64527">MPPPSMAAVKRPYVCLSCKLHSRSIYNPSSPLQRAFVISSLRHLSSTAVNTSRPPTAPKPTPDIKHIRENAARYSQNCIDRSYHDLSQYPYEIQRLSEESRELQHALRRPQRQIKQIESSIAKLMTACSNTHYADLQEKLKHQQNAETELSTLRLSAQRLKDESHHLATTHASNAKEIERLALSLPNLTSPETPPGAEPRLINYINYDPNTPASLPTHTTSHVTIGTALNLLNFTSASLTSGWGWYYLTNEAALLEQALIQYALSVALRRGWQVVSPPSLVYSHIAHACGFQPRDAHNEQQIYHIEQSERDIGRGKPGRCLAGTAEIPLAAMFAGQEMGGRGKGGGKKSGCHQLPVRMVGVSRCFRAEAGARGADTRGLYRVHEFTKVELFGWAMPDSDVEAGGAPAASTSTSPSMTEGREGGSGTVTATTLFSEILELQTEILTALNLPCRVLEMPAHDLGASAARKRDIEVLFPSRIASHSSKTENATSDATDNDNNDTLDLESGWGEVTSASVCTDYQTRRLGTRLKSGNGGAGKFPHTVNGTAMAVPRIIAALLEHGWDEKKGVVVLPEVLRGWMGGRCVIGREMES</sequence>
<dbReference type="InterPro" id="IPR042103">
    <property type="entry name" value="SerRS_1_N_sf"/>
</dbReference>
<dbReference type="VEuPathDB" id="FungiDB:AJ78_03116"/>
<organism evidence="10 11">
    <name type="scientific">Emergomyces pasteurianus Ep9510</name>
    <dbReference type="NCBI Taxonomy" id="1447872"/>
    <lineage>
        <taxon>Eukaryota</taxon>
        <taxon>Fungi</taxon>
        <taxon>Dikarya</taxon>
        <taxon>Ascomycota</taxon>
        <taxon>Pezizomycotina</taxon>
        <taxon>Eurotiomycetes</taxon>
        <taxon>Eurotiomycetidae</taxon>
        <taxon>Onygenales</taxon>
        <taxon>Ajellomycetaceae</taxon>
        <taxon>Emergomyces</taxon>
    </lineage>
</organism>
<feature type="compositionally biased region" description="Low complexity" evidence="8">
    <location>
        <begin position="402"/>
        <end position="415"/>
    </location>
</feature>
<dbReference type="PROSITE" id="PS50862">
    <property type="entry name" value="AA_TRNA_LIGASE_II"/>
    <property type="match status" value="1"/>
</dbReference>
<evidence type="ECO:0000313" key="10">
    <source>
        <dbReference type="EMBL" id="OJD16737.1"/>
    </source>
</evidence>
<dbReference type="InterPro" id="IPR006195">
    <property type="entry name" value="aa-tRNA-synth_II"/>
</dbReference>
<dbReference type="InterPro" id="IPR002314">
    <property type="entry name" value="aa-tRNA-synt_IIb"/>
</dbReference>
<dbReference type="InterPro" id="IPR010978">
    <property type="entry name" value="tRNA-bd_arm"/>
</dbReference>
<keyword evidence="5" id="KW-0030">Aminoacyl-tRNA synthetase</keyword>
<feature type="region of interest" description="Disordered" evidence="8">
    <location>
        <begin position="482"/>
        <end position="505"/>
    </location>
</feature>
<keyword evidence="3" id="KW-0547">Nucleotide-binding</keyword>
<evidence type="ECO:0000259" key="9">
    <source>
        <dbReference type="PROSITE" id="PS50862"/>
    </source>
</evidence>
<evidence type="ECO:0000256" key="6">
    <source>
        <dbReference type="ARBA" id="ARBA00031113"/>
    </source>
</evidence>
<dbReference type="AlphaFoldDB" id="A0A1J9PJV6"/>
<dbReference type="OrthoDB" id="10264585at2759"/>
<dbReference type="Proteomes" id="UP000182235">
    <property type="component" value="Unassembled WGS sequence"/>
</dbReference>
<evidence type="ECO:0000313" key="11">
    <source>
        <dbReference type="Proteomes" id="UP000182235"/>
    </source>
</evidence>
<accession>A0A1J9PJV6</accession>
<dbReference type="EC" id="6.1.1.11" evidence="1"/>
<dbReference type="Gene3D" id="1.10.287.40">
    <property type="entry name" value="Serine-tRNA synthetase, tRNA binding domain"/>
    <property type="match status" value="1"/>
</dbReference>
<dbReference type="InterPro" id="IPR045864">
    <property type="entry name" value="aa-tRNA-synth_II/BPL/LPL"/>
</dbReference>
<evidence type="ECO:0000256" key="3">
    <source>
        <dbReference type="ARBA" id="ARBA00022741"/>
    </source>
</evidence>
<dbReference type="PANTHER" id="PTHR11778">
    <property type="entry name" value="SERYL-TRNA SYNTHETASE"/>
    <property type="match status" value="1"/>
</dbReference>
<dbReference type="SUPFAM" id="SSF46589">
    <property type="entry name" value="tRNA-binding arm"/>
    <property type="match status" value="1"/>
</dbReference>
<dbReference type="Gene3D" id="3.30.930.10">
    <property type="entry name" value="Bira Bifunctional Protein, Domain 2"/>
    <property type="match status" value="1"/>
</dbReference>
<evidence type="ECO:0000256" key="1">
    <source>
        <dbReference type="ARBA" id="ARBA00012840"/>
    </source>
</evidence>
<name>A0A1J9PJV6_9EURO</name>
<feature type="region of interest" description="Disordered" evidence="8">
    <location>
        <begin position="401"/>
        <end position="426"/>
    </location>
</feature>
<keyword evidence="4" id="KW-0067">ATP-binding</keyword>
<feature type="domain" description="Aminoacyl-transfer RNA synthetases class-II family profile" evidence="9">
    <location>
        <begin position="354"/>
        <end position="572"/>
    </location>
</feature>
<comment type="caution">
    <text evidence="10">The sequence shown here is derived from an EMBL/GenBank/DDBJ whole genome shotgun (WGS) entry which is preliminary data.</text>
</comment>
<feature type="compositionally biased region" description="Acidic residues" evidence="8">
    <location>
        <begin position="494"/>
        <end position="503"/>
    </location>
</feature>
<protein>
    <recommendedName>
        <fullName evidence="1">serine--tRNA ligase</fullName>
        <ecNumber evidence="1">6.1.1.11</ecNumber>
    </recommendedName>
    <alternativeName>
        <fullName evidence="6">Seryl-tRNA synthetase</fullName>
    </alternativeName>
    <alternativeName>
        <fullName evidence="7">Seryl-tRNA(Ser) synthetase</fullName>
    </alternativeName>
</protein>
<evidence type="ECO:0000256" key="7">
    <source>
        <dbReference type="ARBA" id="ARBA00034892"/>
    </source>
</evidence>
<evidence type="ECO:0000256" key="4">
    <source>
        <dbReference type="ARBA" id="ARBA00022840"/>
    </source>
</evidence>
<evidence type="ECO:0000256" key="8">
    <source>
        <dbReference type="SAM" id="MobiDB-lite"/>
    </source>
</evidence>
<reference evidence="10 11" key="1">
    <citation type="submission" date="2015-07" db="EMBL/GenBank/DDBJ databases">
        <title>Emmonsia species relationships and genome sequence.</title>
        <authorList>
            <consortium name="The Broad Institute Genomics Platform"/>
            <person name="Cuomo C.A."/>
            <person name="Munoz J.F."/>
            <person name="Imamovic A."/>
            <person name="Priest M.E."/>
            <person name="Young S."/>
            <person name="Clay O.K."/>
            <person name="McEwen J.G."/>
        </authorList>
    </citation>
    <scope>NUCLEOTIDE SEQUENCE [LARGE SCALE GENOMIC DNA]</scope>
    <source>
        <strain evidence="10 11">UAMH 9510</strain>
    </source>
</reference>
<dbReference type="FunFam" id="3.30.930.10:FF:000069">
    <property type="entry name" value="Seryl-tRNA synthetase"/>
    <property type="match status" value="1"/>
</dbReference>
<dbReference type="PRINTS" id="PR00981">
    <property type="entry name" value="TRNASYNTHSER"/>
</dbReference>
<dbReference type="GO" id="GO:0004828">
    <property type="term" value="F:serine-tRNA ligase activity"/>
    <property type="evidence" value="ECO:0007669"/>
    <property type="project" value="UniProtKB-EC"/>
</dbReference>
<evidence type="ECO:0000256" key="2">
    <source>
        <dbReference type="ARBA" id="ARBA00022598"/>
    </source>
</evidence>
<gene>
    <name evidence="10" type="ORF">AJ78_03116</name>
</gene>
<dbReference type="GO" id="GO:0006434">
    <property type="term" value="P:seryl-tRNA aminoacylation"/>
    <property type="evidence" value="ECO:0007669"/>
    <property type="project" value="InterPro"/>
</dbReference>
<dbReference type="InterPro" id="IPR002317">
    <property type="entry name" value="Ser-tRNA-ligase_type_1"/>
</dbReference>
<dbReference type="EMBL" id="LGRN01000094">
    <property type="protein sequence ID" value="OJD16737.1"/>
    <property type="molecule type" value="Genomic_DNA"/>
</dbReference>
<dbReference type="Pfam" id="PF00587">
    <property type="entry name" value="tRNA-synt_2b"/>
    <property type="match status" value="2"/>
</dbReference>
<keyword evidence="11" id="KW-1185">Reference proteome</keyword>
<dbReference type="SUPFAM" id="SSF55681">
    <property type="entry name" value="Class II aaRS and biotin synthetases"/>
    <property type="match status" value="1"/>
</dbReference>
<dbReference type="STRING" id="1447872.A0A1J9PJV6"/>
<keyword evidence="2" id="KW-0436">Ligase</keyword>
<proteinExistence type="predicted"/>
<dbReference type="GO" id="GO:0005524">
    <property type="term" value="F:ATP binding"/>
    <property type="evidence" value="ECO:0007669"/>
    <property type="project" value="UniProtKB-KW"/>
</dbReference>
<evidence type="ECO:0000256" key="5">
    <source>
        <dbReference type="ARBA" id="ARBA00023146"/>
    </source>
</evidence>